<dbReference type="KEGG" id="cel:CELE_T13A10.64"/>
<dbReference type="PaxDb" id="6239-T13A10.64"/>
<evidence type="ECO:0000313" key="1">
    <source>
        <dbReference type="EMBL" id="CDH93369.1"/>
    </source>
</evidence>
<dbReference type="GeneID" id="24104894"/>
<protein>
    <submittedName>
        <fullName evidence="1">Uncharacterized protein</fullName>
    </submittedName>
</protein>
<dbReference type="Proteomes" id="UP000001940">
    <property type="component" value="Chromosome IV"/>
</dbReference>
<dbReference type="AGR" id="WB:WBGene00235303"/>
<name>U4PF53_CAEEL</name>
<dbReference type="WormBase" id="T13A10.64">
    <property type="protein sequence ID" value="CE48700"/>
    <property type="gene ID" value="WBGene00235303"/>
</dbReference>
<dbReference type="AlphaFoldDB" id="U4PF53"/>
<organism evidence="1 2">
    <name type="scientific">Caenorhabditis elegans</name>
    <dbReference type="NCBI Taxonomy" id="6239"/>
    <lineage>
        <taxon>Eukaryota</taxon>
        <taxon>Metazoa</taxon>
        <taxon>Ecdysozoa</taxon>
        <taxon>Nematoda</taxon>
        <taxon>Chromadorea</taxon>
        <taxon>Rhabditida</taxon>
        <taxon>Rhabditina</taxon>
        <taxon>Rhabditomorpha</taxon>
        <taxon>Rhabditoidea</taxon>
        <taxon>Rhabditidae</taxon>
        <taxon>Peloderinae</taxon>
        <taxon>Caenorhabditis</taxon>
    </lineage>
</organism>
<evidence type="ECO:0000313" key="3">
    <source>
        <dbReference type="WormBase" id="T13A10.64"/>
    </source>
</evidence>
<reference evidence="1 2" key="1">
    <citation type="journal article" date="1998" name="Science">
        <title>Genome sequence of the nematode C. elegans: a platform for investigating biology.</title>
        <authorList>
            <consortium name="The C. elegans sequencing consortium"/>
            <person name="Sulson J.E."/>
            <person name="Waterston R."/>
        </authorList>
    </citation>
    <scope>NUCLEOTIDE SEQUENCE [LARGE SCALE GENOMIC DNA]</scope>
    <source>
        <strain evidence="1 2">Bristol N2</strain>
    </source>
</reference>
<keyword evidence="2" id="KW-1185">Reference proteome</keyword>
<evidence type="ECO:0000313" key="2">
    <source>
        <dbReference type="Proteomes" id="UP000001940"/>
    </source>
</evidence>
<accession>U4PF53</accession>
<dbReference type="HOGENOM" id="CLU_3392703_0_0_1"/>
<dbReference type="RefSeq" id="NP_001294568.1">
    <property type="nucleotide sequence ID" value="NM_001307639.1"/>
</dbReference>
<dbReference type="CTD" id="24104894"/>
<dbReference type="InParanoid" id="U4PF53"/>
<gene>
    <name evidence="1" type="ORF">CELE_T13A10.64</name>
    <name evidence="1 3" type="ORF">T13A10.64</name>
</gene>
<sequence>MRMAMSKELRNLGRLNITTTQDCSADRSISTV</sequence>
<dbReference type="Bgee" id="WBGene00235303">
    <property type="expression patterns" value="Expressed in larva"/>
</dbReference>
<proteinExistence type="predicted"/>
<dbReference type="EMBL" id="BX284604">
    <property type="protein sequence ID" value="CDH93369.1"/>
    <property type="molecule type" value="Genomic_DNA"/>
</dbReference>